<name>A0A6C0LHX5_9ZZZZ</name>
<organism evidence="2">
    <name type="scientific">viral metagenome</name>
    <dbReference type="NCBI Taxonomy" id="1070528"/>
    <lineage>
        <taxon>unclassified sequences</taxon>
        <taxon>metagenomes</taxon>
        <taxon>organismal metagenomes</taxon>
    </lineage>
</organism>
<protein>
    <submittedName>
        <fullName evidence="2">Uncharacterized protein</fullName>
    </submittedName>
</protein>
<evidence type="ECO:0000256" key="1">
    <source>
        <dbReference type="SAM" id="MobiDB-lite"/>
    </source>
</evidence>
<accession>A0A6C0LHX5</accession>
<reference evidence="2" key="1">
    <citation type="journal article" date="2020" name="Nature">
        <title>Giant virus diversity and host interactions through global metagenomics.</title>
        <authorList>
            <person name="Schulz F."/>
            <person name="Roux S."/>
            <person name="Paez-Espino D."/>
            <person name="Jungbluth S."/>
            <person name="Walsh D.A."/>
            <person name="Denef V.J."/>
            <person name="McMahon K.D."/>
            <person name="Konstantinidis K.T."/>
            <person name="Eloe-Fadrosh E.A."/>
            <person name="Kyrpides N.C."/>
            <person name="Woyke T."/>
        </authorList>
    </citation>
    <scope>NUCLEOTIDE SEQUENCE</scope>
    <source>
        <strain evidence="2">GVMAG-M-3300027804-48</strain>
    </source>
</reference>
<dbReference type="EMBL" id="MN740491">
    <property type="protein sequence ID" value="QHU29595.1"/>
    <property type="molecule type" value="Genomic_DNA"/>
</dbReference>
<sequence length="133" mass="15808">MADTKTQKDFLKDGLDNDNIIEIIRKIREVVDKGCNDEIIEKLKTEHDFFYTRYPILFDIATRNDEPFNWDYLNYFLNMRTKIINDELTSDKASVIVGEEWFAKHVKVDEKNNSSPKPPPLKFTRKESKRPKH</sequence>
<feature type="region of interest" description="Disordered" evidence="1">
    <location>
        <begin position="109"/>
        <end position="133"/>
    </location>
</feature>
<dbReference type="AlphaFoldDB" id="A0A6C0LHX5"/>
<proteinExistence type="predicted"/>
<evidence type="ECO:0000313" key="2">
    <source>
        <dbReference type="EMBL" id="QHU29595.1"/>
    </source>
</evidence>